<dbReference type="CDD" id="cd03319">
    <property type="entry name" value="L-Ala-DL-Glu_epimerase"/>
    <property type="match status" value="1"/>
</dbReference>
<dbReference type="AlphaFoldDB" id="A0A550I8V6"/>
<organism evidence="9 10">
    <name type="scientific">Christiangramia sabulilitoris</name>
    <dbReference type="NCBI Taxonomy" id="2583991"/>
    <lineage>
        <taxon>Bacteria</taxon>
        <taxon>Pseudomonadati</taxon>
        <taxon>Bacteroidota</taxon>
        <taxon>Flavobacteriia</taxon>
        <taxon>Flavobacteriales</taxon>
        <taxon>Flavobacteriaceae</taxon>
        <taxon>Christiangramia</taxon>
    </lineage>
</organism>
<comment type="caution">
    <text evidence="9">The sequence shown here is derived from an EMBL/GenBank/DDBJ whole genome shotgun (WGS) entry which is preliminary data.</text>
</comment>
<dbReference type="SFLD" id="SFLDG00180">
    <property type="entry name" value="muconate_cycloisomerase"/>
    <property type="match status" value="1"/>
</dbReference>
<protein>
    <recommendedName>
        <fullName evidence="7">Dipeptide epimerase</fullName>
        <ecNumber evidence="7">5.1.1.-</ecNumber>
    </recommendedName>
</protein>
<evidence type="ECO:0000256" key="4">
    <source>
        <dbReference type="ARBA" id="ARBA00023235"/>
    </source>
</evidence>
<feature type="binding site" evidence="6">
    <location>
        <position position="229"/>
    </location>
    <ligand>
        <name>Mg(2+)</name>
        <dbReference type="ChEBI" id="CHEBI:18420"/>
    </ligand>
</feature>
<dbReference type="PANTHER" id="PTHR48080">
    <property type="entry name" value="D-GALACTONATE DEHYDRATASE-RELATED"/>
    <property type="match status" value="1"/>
</dbReference>
<evidence type="ECO:0000259" key="8">
    <source>
        <dbReference type="SMART" id="SM00922"/>
    </source>
</evidence>
<dbReference type="InterPro" id="IPR013342">
    <property type="entry name" value="Mandelate_racemase_C"/>
</dbReference>
<dbReference type="Gene3D" id="3.20.20.120">
    <property type="entry name" value="Enolase-like C-terminal domain"/>
    <property type="match status" value="1"/>
</dbReference>
<dbReference type="InterPro" id="IPR029065">
    <property type="entry name" value="Enolase_C-like"/>
</dbReference>
<dbReference type="GO" id="GO:0016855">
    <property type="term" value="F:racemase and epimerase activity, acting on amino acids and derivatives"/>
    <property type="evidence" value="ECO:0007669"/>
    <property type="project" value="UniProtKB-UniRule"/>
</dbReference>
<sequence>MKIHFKQFDLQLRDTFKISHSSRDYQPTLILGLEDGKFTGYGEAAATNYYGITVNKMIAAIQRVSHIVEQNIHRTPEELWELTFPHLKNDLFAQCALDMALHDLHGKRKGLPLYKLWQLDHTRIPVTNYTIGLDSVEKMIQKINDFPWPIYKIKLGTPDDIRIIKELRKFTNAVFRVDANASWKVEETIKNSGELKRLNVEFIEQPLDPEDIEGLQKVYNNSVLPLIADESCIREENVEKCANYFHGVNIKLTKCGGITPARRMISKARDLGLKVMIGCMTESSVGISAIAHLAPSLDYVDMDGAMLLKKDIAEGVKITKEKVIFPDRNGMGVILIDDQKNIENADKI</sequence>
<evidence type="ECO:0000256" key="6">
    <source>
        <dbReference type="PIRSR" id="PIRSR634603-3"/>
    </source>
</evidence>
<evidence type="ECO:0000256" key="5">
    <source>
        <dbReference type="PIRSR" id="PIRSR634603-1"/>
    </source>
</evidence>
<keyword evidence="4 7" id="KW-0413">Isomerase</keyword>
<evidence type="ECO:0000256" key="3">
    <source>
        <dbReference type="ARBA" id="ARBA00022842"/>
    </source>
</evidence>
<dbReference type="OrthoDB" id="9775391at2"/>
<dbReference type="GO" id="GO:0000287">
    <property type="term" value="F:magnesium ion binding"/>
    <property type="evidence" value="ECO:0007669"/>
    <property type="project" value="UniProtKB-ARBA"/>
</dbReference>
<comment type="cofactor">
    <cofactor evidence="6 7">
        <name>Mg(2+)</name>
        <dbReference type="ChEBI" id="CHEBI:18420"/>
    </cofactor>
    <text evidence="6 7">Binds 1 Mg(2+) ion per subunit.</text>
</comment>
<keyword evidence="10" id="KW-1185">Reference proteome</keyword>
<dbReference type="InterPro" id="IPR036849">
    <property type="entry name" value="Enolase-like_C_sf"/>
</dbReference>
<evidence type="ECO:0000256" key="7">
    <source>
        <dbReference type="RuleBase" id="RU366006"/>
    </source>
</evidence>
<evidence type="ECO:0000313" key="10">
    <source>
        <dbReference type="Proteomes" id="UP000315131"/>
    </source>
</evidence>
<evidence type="ECO:0000256" key="2">
    <source>
        <dbReference type="ARBA" id="ARBA00022723"/>
    </source>
</evidence>
<dbReference type="InterPro" id="IPR029017">
    <property type="entry name" value="Enolase-like_N"/>
</dbReference>
<dbReference type="RefSeq" id="WP_143410181.1">
    <property type="nucleotide sequence ID" value="NZ_VHSF01000001.1"/>
</dbReference>
<feature type="binding site" evidence="6">
    <location>
        <position position="178"/>
    </location>
    <ligand>
        <name>Mg(2+)</name>
        <dbReference type="ChEBI" id="CHEBI:18420"/>
    </ligand>
</feature>
<feature type="active site" description="Proton acceptor; specific for (S)-substrate epimerization" evidence="5">
    <location>
        <position position="251"/>
    </location>
</feature>
<dbReference type="Pfam" id="PF02746">
    <property type="entry name" value="MR_MLE_N"/>
    <property type="match status" value="1"/>
</dbReference>
<keyword evidence="2 6" id="KW-0479">Metal-binding</keyword>
<dbReference type="SUPFAM" id="SSF54826">
    <property type="entry name" value="Enolase N-terminal domain-like"/>
    <property type="match status" value="1"/>
</dbReference>
<dbReference type="SMART" id="SM00922">
    <property type="entry name" value="MR_MLE"/>
    <property type="match status" value="1"/>
</dbReference>
<gene>
    <name evidence="9" type="ORF">FGM01_05840</name>
</gene>
<comment type="similarity">
    <text evidence="1 7">Belongs to the mandelate racemase/muconate lactonizing enzyme family.</text>
</comment>
<reference evidence="9 10" key="1">
    <citation type="submission" date="2019-06" db="EMBL/GenBank/DDBJ databases">
        <title>Gramella sabulilitoris sp. nov., isolated from a marine sand.</title>
        <authorList>
            <person name="Yoon J.-H."/>
        </authorList>
    </citation>
    <scope>NUCLEOTIDE SEQUENCE [LARGE SCALE GENOMIC DNA]</scope>
    <source>
        <strain evidence="9 10">HSMS-1</strain>
    </source>
</reference>
<dbReference type="EMBL" id="VHSF01000001">
    <property type="protein sequence ID" value="TRO67405.1"/>
    <property type="molecule type" value="Genomic_DNA"/>
</dbReference>
<dbReference type="InterPro" id="IPR034593">
    <property type="entry name" value="DgoD-like"/>
</dbReference>
<keyword evidence="3 6" id="KW-0460">Magnesium</keyword>
<evidence type="ECO:0000313" key="9">
    <source>
        <dbReference type="EMBL" id="TRO67405.1"/>
    </source>
</evidence>
<accession>A0A550I8V6</accession>
<name>A0A550I8V6_9FLAO</name>
<dbReference type="Proteomes" id="UP000315131">
    <property type="component" value="Unassembled WGS sequence"/>
</dbReference>
<dbReference type="EC" id="5.1.1.-" evidence="7"/>
<dbReference type="SUPFAM" id="SSF51604">
    <property type="entry name" value="Enolase C-terminal domain-like"/>
    <property type="match status" value="1"/>
</dbReference>
<dbReference type="PANTHER" id="PTHR48080:SF3">
    <property type="entry name" value="ENOLASE SUPERFAMILY MEMBER DDB_G0284701"/>
    <property type="match status" value="1"/>
</dbReference>
<evidence type="ECO:0000256" key="1">
    <source>
        <dbReference type="ARBA" id="ARBA00008031"/>
    </source>
</evidence>
<feature type="domain" description="Mandelate racemase/muconate lactonizing enzyme C-terminal" evidence="8">
    <location>
        <begin position="136"/>
        <end position="225"/>
    </location>
</feature>
<proteinExistence type="inferred from homology"/>
<feature type="active site" description="Proton acceptor; specific for (R)-substrate epimerization" evidence="5">
    <location>
        <position position="154"/>
    </location>
</feature>
<feature type="binding site" evidence="6">
    <location>
        <position position="204"/>
    </location>
    <ligand>
        <name>Mg(2+)</name>
        <dbReference type="ChEBI" id="CHEBI:18420"/>
    </ligand>
</feature>
<dbReference type="SFLD" id="SFLDS00001">
    <property type="entry name" value="Enolase"/>
    <property type="match status" value="1"/>
</dbReference>
<dbReference type="Pfam" id="PF13378">
    <property type="entry name" value="MR_MLE_C"/>
    <property type="match status" value="1"/>
</dbReference>
<dbReference type="Gene3D" id="3.30.390.10">
    <property type="entry name" value="Enolase-like, N-terminal domain"/>
    <property type="match status" value="1"/>
</dbReference>
<dbReference type="InterPro" id="IPR034603">
    <property type="entry name" value="Dipeptide_epimerase"/>
</dbReference>
<dbReference type="InterPro" id="IPR013341">
    <property type="entry name" value="Mandelate_racemase_N_dom"/>
</dbReference>